<dbReference type="Pfam" id="PF04264">
    <property type="entry name" value="YceI"/>
    <property type="match status" value="1"/>
</dbReference>
<dbReference type="KEGG" id="chk:D4L85_04780"/>
<reference evidence="3" key="1">
    <citation type="submission" date="2018-09" db="EMBL/GenBank/DDBJ databases">
        <title>Chryseolinea sp. KIS68-18 isolated from soil.</title>
        <authorList>
            <person name="Weon H.-Y."/>
            <person name="Kwon S.-W."/>
            <person name="Lee S.A."/>
        </authorList>
    </citation>
    <scope>NUCLEOTIDE SEQUENCE [LARGE SCALE GENOMIC DNA]</scope>
    <source>
        <strain evidence="3">KIS68-18</strain>
    </source>
</reference>
<sequence length="181" mass="20029">MKRLRITFLILTILALLTAFTVIVGHWNIDPNYSIKFSGSKAEGTFSGLKGTIIFDPSDLAASNMDVSVDANTIKTGNDTKNKHARGESWLDVAKYPIIRFTSSSFSKSSDKIIVTGTLTLHGVKKQIQIPFTFNNTGDKSTFVGDFKINRHDYAIEGNMFGFAVGDEFDITLRIPVSRNK</sequence>
<dbReference type="OrthoDB" id="9811006at2"/>
<dbReference type="Proteomes" id="UP000266183">
    <property type="component" value="Chromosome"/>
</dbReference>
<dbReference type="Gene3D" id="2.40.128.110">
    <property type="entry name" value="Lipid/polyisoprenoid-binding, YceI-like"/>
    <property type="match status" value="1"/>
</dbReference>
<organism evidence="2 3">
    <name type="scientific">Chryseolinea soli</name>
    <dbReference type="NCBI Taxonomy" id="2321403"/>
    <lineage>
        <taxon>Bacteria</taxon>
        <taxon>Pseudomonadati</taxon>
        <taxon>Bacteroidota</taxon>
        <taxon>Cytophagia</taxon>
        <taxon>Cytophagales</taxon>
        <taxon>Fulvivirgaceae</taxon>
        <taxon>Chryseolinea</taxon>
    </lineage>
</organism>
<protein>
    <submittedName>
        <fullName evidence="2">YceI family protein</fullName>
    </submittedName>
</protein>
<dbReference type="RefSeq" id="WP_119753242.1">
    <property type="nucleotide sequence ID" value="NZ_CP032382.1"/>
</dbReference>
<gene>
    <name evidence="2" type="ORF">D4L85_04780</name>
</gene>
<proteinExistence type="predicted"/>
<dbReference type="PANTHER" id="PTHR34406">
    <property type="entry name" value="PROTEIN YCEI"/>
    <property type="match status" value="1"/>
</dbReference>
<dbReference type="EMBL" id="CP032382">
    <property type="protein sequence ID" value="AYB29935.1"/>
    <property type="molecule type" value="Genomic_DNA"/>
</dbReference>
<dbReference type="InterPro" id="IPR036761">
    <property type="entry name" value="TTHA0802/YceI-like_sf"/>
</dbReference>
<evidence type="ECO:0000313" key="3">
    <source>
        <dbReference type="Proteomes" id="UP000266183"/>
    </source>
</evidence>
<evidence type="ECO:0000259" key="1">
    <source>
        <dbReference type="SMART" id="SM00867"/>
    </source>
</evidence>
<dbReference type="InterPro" id="IPR007372">
    <property type="entry name" value="Lipid/polyisoprenoid-bd_YceI"/>
</dbReference>
<dbReference type="AlphaFoldDB" id="A0A385SJ30"/>
<dbReference type="SUPFAM" id="SSF101874">
    <property type="entry name" value="YceI-like"/>
    <property type="match status" value="1"/>
</dbReference>
<feature type="domain" description="Lipid/polyisoprenoid-binding YceI-like" evidence="1">
    <location>
        <begin position="26"/>
        <end position="178"/>
    </location>
</feature>
<accession>A0A385SJ30</accession>
<evidence type="ECO:0000313" key="2">
    <source>
        <dbReference type="EMBL" id="AYB29935.1"/>
    </source>
</evidence>
<dbReference type="PANTHER" id="PTHR34406:SF1">
    <property type="entry name" value="PROTEIN YCEI"/>
    <property type="match status" value="1"/>
</dbReference>
<keyword evidence="3" id="KW-1185">Reference proteome</keyword>
<name>A0A385SJ30_9BACT</name>
<dbReference type="SMART" id="SM00867">
    <property type="entry name" value="YceI"/>
    <property type="match status" value="1"/>
</dbReference>